<feature type="compositionally biased region" description="Basic and acidic residues" evidence="1">
    <location>
        <begin position="124"/>
        <end position="133"/>
    </location>
</feature>
<gene>
    <name evidence="2" type="ORF">PGQ11_013424</name>
</gene>
<dbReference type="EMBL" id="JAPCWZ010000009">
    <property type="protein sequence ID" value="KAK8850945.1"/>
    <property type="molecule type" value="Genomic_DNA"/>
</dbReference>
<comment type="caution">
    <text evidence="2">The sequence shown here is derived from an EMBL/GenBank/DDBJ whole genome shotgun (WGS) entry which is preliminary data.</text>
</comment>
<feature type="compositionally biased region" description="Basic and acidic residues" evidence="1">
    <location>
        <begin position="100"/>
        <end position="115"/>
    </location>
</feature>
<keyword evidence="3" id="KW-1185">Reference proteome</keyword>
<feature type="compositionally biased region" description="Acidic residues" evidence="1">
    <location>
        <begin position="87"/>
        <end position="99"/>
    </location>
</feature>
<feature type="region of interest" description="Disordered" evidence="1">
    <location>
        <begin position="79"/>
        <end position="173"/>
    </location>
</feature>
<feature type="compositionally biased region" description="Acidic residues" evidence="1">
    <location>
        <begin position="134"/>
        <end position="163"/>
    </location>
</feature>
<protein>
    <submittedName>
        <fullName evidence="2">Uncharacterized protein</fullName>
    </submittedName>
</protein>
<evidence type="ECO:0000313" key="3">
    <source>
        <dbReference type="Proteomes" id="UP001390339"/>
    </source>
</evidence>
<evidence type="ECO:0000313" key="2">
    <source>
        <dbReference type="EMBL" id="KAK8850945.1"/>
    </source>
</evidence>
<name>A0ABR2HPZ5_9PEZI</name>
<evidence type="ECO:0000256" key="1">
    <source>
        <dbReference type="SAM" id="MobiDB-lite"/>
    </source>
</evidence>
<sequence length="173" mass="19767">MCKVTVDRWNCKTCGEYIEACFRIQTWVTCETGPTYDEACPNYDPYWLIHEDFDCYRCLRAQMIATGHLVATGRVSATGQLIPEPLFDSEDNGEDEEDEATRAEREEKWDGETIDPRLLMKSQPAEEKETESETEREDEGEAEEGDEETETETEREEEDDEGSEGGGDRGGRK</sequence>
<organism evidence="2 3">
    <name type="scientific">Apiospora arundinis</name>
    <dbReference type="NCBI Taxonomy" id="335852"/>
    <lineage>
        <taxon>Eukaryota</taxon>
        <taxon>Fungi</taxon>
        <taxon>Dikarya</taxon>
        <taxon>Ascomycota</taxon>
        <taxon>Pezizomycotina</taxon>
        <taxon>Sordariomycetes</taxon>
        <taxon>Xylariomycetidae</taxon>
        <taxon>Amphisphaeriales</taxon>
        <taxon>Apiosporaceae</taxon>
        <taxon>Apiospora</taxon>
    </lineage>
</organism>
<accession>A0ABR2HPZ5</accession>
<dbReference type="Proteomes" id="UP001390339">
    <property type="component" value="Unassembled WGS sequence"/>
</dbReference>
<proteinExistence type="predicted"/>
<reference evidence="2 3" key="1">
    <citation type="journal article" date="2024" name="IMA Fungus">
        <title>Apiospora arundinis, a panoply of carbohydrate-active enzymes and secondary metabolites.</title>
        <authorList>
            <person name="Sorensen T."/>
            <person name="Petersen C."/>
            <person name="Muurmann A.T."/>
            <person name="Christiansen J.V."/>
            <person name="Brundto M.L."/>
            <person name="Overgaard C.K."/>
            <person name="Boysen A.T."/>
            <person name="Wollenberg R.D."/>
            <person name="Larsen T.O."/>
            <person name="Sorensen J.L."/>
            <person name="Nielsen K.L."/>
            <person name="Sondergaard T.E."/>
        </authorList>
    </citation>
    <scope>NUCLEOTIDE SEQUENCE [LARGE SCALE GENOMIC DNA]</scope>
    <source>
        <strain evidence="2 3">AAU 773</strain>
    </source>
</reference>